<gene>
    <name evidence="2" type="ORF">E4U43_005044</name>
</gene>
<keyword evidence="3" id="KW-1185">Reference proteome</keyword>
<feature type="compositionally biased region" description="Polar residues" evidence="1">
    <location>
        <begin position="57"/>
        <end position="71"/>
    </location>
</feature>
<feature type="compositionally biased region" description="Basic and acidic residues" evidence="1">
    <location>
        <begin position="27"/>
        <end position="38"/>
    </location>
</feature>
<accession>A0A9P7NH58</accession>
<dbReference type="AlphaFoldDB" id="A0A9P7NH58"/>
<dbReference type="Proteomes" id="UP000748025">
    <property type="component" value="Unassembled WGS sequence"/>
</dbReference>
<dbReference type="EMBL" id="SRPW01000329">
    <property type="protein sequence ID" value="KAG6015607.1"/>
    <property type="molecule type" value="Genomic_DNA"/>
</dbReference>
<feature type="region of interest" description="Disordered" evidence="1">
    <location>
        <begin position="1"/>
        <end position="143"/>
    </location>
</feature>
<evidence type="ECO:0000313" key="3">
    <source>
        <dbReference type="Proteomes" id="UP000748025"/>
    </source>
</evidence>
<proteinExistence type="predicted"/>
<reference evidence="2" key="1">
    <citation type="journal article" date="2020" name="bioRxiv">
        <title>Whole genome comparisons of ergot fungi reveals the divergence and evolution of species within the genus Claviceps are the result of varying mechanisms driving genome evolution and host range expansion.</title>
        <authorList>
            <person name="Wyka S.A."/>
            <person name="Mondo S.J."/>
            <person name="Liu M."/>
            <person name="Dettman J."/>
            <person name="Nalam V."/>
            <person name="Broders K.D."/>
        </authorList>
    </citation>
    <scope>NUCLEOTIDE SEQUENCE</scope>
    <source>
        <strain evidence="2">CCC 602</strain>
    </source>
</reference>
<evidence type="ECO:0000313" key="2">
    <source>
        <dbReference type="EMBL" id="KAG6015607.1"/>
    </source>
</evidence>
<evidence type="ECO:0000256" key="1">
    <source>
        <dbReference type="SAM" id="MobiDB-lite"/>
    </source>
</evidence>
<name>A0A9P7NH58_9HYPO</name>
<sequence>MSTTVNPVESWLDHIQESIIPDDDDLAKDAGLDKDKPPRQVPENDDGETSLRRAHKQGSQPTALIPQQSSAGRDRAGDGLNLARPGLSDCSSSSSSSRPAVQSFGEEFVRKPRRKTRPDRYETRNALASDKNQDDGLQAGRKARRKIRLRSGKEVMSNFTSENICRDTLIRYVDAACTPPGLSADNIKRAAVADLMCYDFDLGHGVRRLSSSGRVSPYVRPMSCDVSPRLKERSRDRSPIVGCESPLRHDEALSHLERPLIQPEMTSQNAAPWPKALNGASSPRGEISTTLKLANRVSPAPRSRRLSKSKRYMTEEPLHQSILHPFHKLAPISFETKAQHRPAGVPGSDTFRPCKHDSATFQTRSTASMESSRVCIDLGGGHCLNLDRLRNRGLYRADRVPVPSDETTIMVNKSTPRLQHTRDLPVPRLQRQVVSACRRARYFDDKRDATDLLRRRFSRRGTSTT</sequence>
<comment type="caution">
    <text evidence="2">The sequence shown here is derived from an EMBL/GenBank/DDBJ whole genome shotgun (WGS) entry which is preliminary data.</text>
</comment>
<dbReference type="OrthoDB" id="2537141at2759"/>
<organism evidence="2 3">
    <name type="scientific">Claviceps pusilla</name>
    <dbReference type="NCBI Taxonomy" id="123648"/>
    <lineage>
        <taxon>Eukaryota</taxon>
        <taxon>Fungi</taxon>
        <taxon>Dikarya</taxon>
        <taxon>Ascomycota</taxon>
        <taxon>Pezizomycotina</taxon>
        <taxon>Sordariomycetes</taxon>
        <taxon>Hypocreomycetidae</taxon>
        <taxon>Hypocreales</taxon>
        <taxon>Clavicipitaceae</taxon>
        <taxon>Claviceps</taxon>
    </lineage>
</organism>
<protein>
    <submittedName>
        <fullName evidence="2">Uncharacterized protein</fullName>
    </submittedName>
</protein>